<organism evidence="1 2">
    <name type="scientific">Fusarium solani subsp. cucurbitae</name>
    <name type="common">Neocosmosporum cucurbitae</name>
    <dbReference type="NCBI Taxonomy" id="2747967"/>
    <lineage>
        <taxon>Eukaryota</taxon>
        <taxon>Fungi</taxon>
        <taxon>Dikarya</taxon>
        <taxon>Ascomycota</taxon>
        <taxon>Pezizomycotina</taxon>
        <taxon>Sordariomycetes</taxon>
        <taxon>Hypocreomycetidae</taxon>
        <taxon>Hypocreales</taxon>
        <taxon>Nectriaceae</taxon>
        <taxon>Fusarium</taxon>
        <taxon>Fusarium solani species complex</taxon>
    </lineage>
</organism>
<evidence type="ECO:0000313" key="2">
    <source>
        <dbReference type="Proteomes" id="UP000830768"/>
    </source>
</evidence>
<dbReference type="Proteomes" id="UP000830768">
    <property type="component" value="Chromosome 4"/>
</dbReference>
<accession>A0ACD3Z0R0</accession>
<keyword evidence="2" id="KW-1185">Reference proteome</keyword>
<proteinExistence type="predicted"/>
<reference evidence="1" key="1">
    <citation type="submission" date="2021-11" db="EMBL/GenBank/DDBJ databases">
        <title>Fusarium solani-melongenae Genome sequencing and assembly.</title>
        <authorList>
            <person name="Xie S."/>
            <person name="Huang L."/>
            <person name="Zhang X."/>
        </authorList>
    </citation>
    <scope>NUCLEOTIDE SEQUENCE</scope>
    <source>
        <strain evidence="1">CRI 24-3</strain>
    </source>
</reference>
<gene>
    <name evidence="1" type="ORF">LCI18_005625</name>
</gene>
<dbReference type="EMBL" id="CP090033">
    <property type="protein sequence ID" value="UPK94690.1"/>
    <property type="molecule type" value="Genomic_DNA"/>
</dbReference>
<evidence type="ECO:0000313" key="1">
    <source>
        <dbReference type="EMBL" id="UPK94690.1"/>
    </source>
</evidence>
<sequence>MTTFVILPPEIREKIFWYYFQVDGRYVFDGNSEKLTTADNNPIDLSLMYTCRSVANDTKNLPLTINTITFSTLYREDWRGLAGCFNYVSTYYRLLQADLVVRLARFMTPDMYPQLALKFPTLGPQIQKASKDHEDCLAHYETGRWPSDSESESDSGSDFESDFDFERNRDVIIFGPENKKTDPSEASYEWRHGLETQSYRLRYQNLRLNGSSNFYRGLGSIDHDRQRGHLLRLHWAGGSWAIQAAILVYGALPGWVDTYPAHDLLDLRFEPWAIPSHSEVAKVTTRFGADDAWKLLQPWYYTPSWAYHPYGLYSFFGCGPPIRFLQRLPAHQRLQIRNLVLHEDLRSVGTPSTHVQGLAPFFKENPRLRVVRRVSVLGCIEGMLGEPSQAARFFRAEKDGRSEPDRAFDVMKFSWGVAQWLVDALAVTRVGIPAEFFTFILEAGPHADFCTDVFQQAIHRDIAWNRAYNACIDRGLVACKPRERLYDLLDDGLDEAIEHLLNPTSFLRSDFNLGHPWNFENLVEETNHLDHLHWTFKWAFREPQKLDFPPILGFVKRYSDNFEIQTEEDYL</sequence>
<protein>
    <submittedName>
        <fullName evidence="1">Uncharacterized protein</fullName>
    </submittedName>
</protein>
<name>A0ACD3Z0R0_FUSSC</name>